<evidence type="ECO:0000313" key="2">
    <source>
        <dbReference type="EMBL" id="TGV01314.1"/>
    </source>
</evidence>
<keyword evidence="3" id="KW-1185">Reference proteome</keyword>
<evidence type="ECO:0000259" key="1">
    <source>
        <dbReference type="Pfam" id="PF13474"/>
    </source>
</evidence>
<dbReference type="EMBL" id="SRSO01000025">
    <property type="protein sequence ID" value="TGV01314.1"/>
    <property type="molecule type" value="Genomic_DNA"/>
</dbReference>
<protein>
    <submittedName>
        <fullName evidence="2">Nuclear transport factor 2 family protein</fullName>
    </submittedName>
</protein>
<organism evidence="2 3">
    <name type="scientific">Flavivirga rizhaonensis</name>
    <dbReference type="NCBI Taxonomy" id="2559571"/>
    <lineage>
        <taxon>Bacteria</taxon>
        <taxon>Pseudomonadati</taxon>
        <taxon>Bacteroidota</taxon>
        <taxon>Flavobacteriia</taxon>
        <taxon>Flavobacteriales</taxon>
        <taxon>Flavobacteriaceae</taxon>
        <taxon>Flavivirga</taxon>
    </lineage>
</organism>
<proteinExistence type="predicted"/>
<dbReference type="Gene3D" id="3.10.450.50">
    <property type="match status" value="1"/>
</dbReference>
<feature type="domain" description="SnoaL-like" evidence="1">
    <location>
        <begin position="14"/>
        <end position="122"/>
    </location>
</feature>
<dbReference type="SUPFAM" id="SSF54427">
    <property type="entry name" value="NTF2-like"/>
    <property type="match status" value="1"/>
</dbReference>
<accession>A0A4V3P4G4</accession>
<dbReference type="Proteomes" id="UP000307602">
    <property type="component" value="Unassembled WGS sequence"/>
</dbReference>
<reference evidence="2 3" key="1">
    <citation type="submission" date="2019-04" db="EMBL/GenBank/DDBJ databases">
        <authorList>
            <person name="Liu A."/>
        </authorList>
    </citation>
    <scope>NUCLEOTIDE SEQUENCE [LARGE SCALE GENOMIC DNA]</scope>
    <source>
        <strain evidence="2 3">RZ03</strain>
    </source>
</reference>
<dbReference type="RefSeq" id="WP_135878231.1">
    <property type="nucleotide sequence ID" value="NZ_SRSO01000025.1"/>
</dbReference>
<dbReference type="InterPro" id="IPR032710">
    <property type="entry name" value="NTF2-like_dom_sf"/>
</dbReference>
<evidence type="ECO:0000313" key="3">
    <source>
        <dbReference type="Proteomes" id="UP000307602"/>
    </source>
</evidence>
<name>A0A4V3P4G4_9FLAO</name>
<sequence>MEIQEQNKTQDAVKLVIENLIQTATSYDIDVLDSIYHDDLNVIMIDTDDNLNTANKEAFKGLFKSKKEAGDPPMNTWAKFHKIDVDGNNAHVLLSRKNDLSGQEQILILSIDLVFEEGRWQVTREVIFLRPDEK</sequence>
<comment type="caution">
    <text evidence="2">The sequence shown here is derived from an EMBL/GenBank/DDBJ whole genome shotgun (WGS) entry which is preliminary data.</text>
</comment>
<dbReference type="AlphaFoldDB" id="A0A4V3P4G4"/>
<dbReference type="InterPro" id="IPR037401">
    <property type="entry name" value="SnoaL-like"/>
</dbReference>
<dbReference type="Pfam" id="PF13474">
    <property type="entry name" value="SnoaL_3"/>
    <property type="match status" value="1"/>
</dbReference>
<gene>
    <name evidence="2" type="ORF">EM932_16110</name>
</gene>
<dbReference type="OrthoDB" id="7869025at2"/>